<feature type="region of interest" description="Disordered" evidence="1">
    <location>
        <begin position="7"/>
        <end position="37"/>
    </location>
</feature>
<protein>
    <submittedName>
        <fullName evidence="2">Uncharacterized protein</fullName>
    </submittedName>
</protein>
<keyword evidence="3" id="KW-1185">Reference proteome</keyword>
<accession>A0A9P6JIM3</accession>
<comment type="caution">
    <text evidence="2">The sequence shown here is derived from an EMBL/GenBank/DDBJ whole genome shotgun (WGS) entry which is preliminary data.</text>
</comment>
<dbReference type="Proteomes" id="UP000807306">
    <property type="component" value="Unassembled WGS sequence"/>
</dbReference>
<gene>
    <name evidence="2" type="ORF">CPB83DRAFT_899834</name>
</gene>
<proteinExistence type="predicted"/>
<dbReference type="AlphaFoldDB" id="A0A9P6JIM3"/>
<reference evidence="2" key="1">
    <citation type="submission" date="2020-11" db="EMBL/GenBank/DDBJ databases">
        <authorList>
            <consortium name="DOE Joint Genome Institute"/>
            <person name="Ahrendt S."/>
            <person name="Riley R."/>
            <person name="Andreopoulos W."/>
            <person name="Labutti K."/>
            <person name="Pangilinan J."/>
            <person name="Ruiz-Duenas F.J."/>
            <person name="Barrasa J.M."/>
            <person name="Sanchez-Garcia M."/>
            <person name="Camarero S."/>
            <person name="Miyauchi S."/>
            <person name="Serrano A."/>
            <person name="Linde D."/>
            <person name="Babiker R."/>
            <person name="Drula E."/>
            <person name="Ayuso-Fernandez I."/>
            <person name="Pacheco R."/>
            <person name="Padilla G."/>
            <person name="Ferreira P."/>
            <person name="Barriuso J."/>
            <person name="Kellner H."/>
            <person name="Castanera R."/>
            <person name="Alfaro M."/>
            <person name="Ramirez L."/>
            <person name="Pisabarro A.G."/>
            <person name="Kuo A."/>
            <person name="Tritt A."/>
            <person name="Lipzen A."/>
            <person name="He G."/>
            <person name="Yan M."/>
            <person name="Ng V."/>
            <person name="Cullen D."/>
            <person name="Martin F."/>
            <person name="Rosso M.-N."/>
            <person name="Henrissat B."/>
            <person name="Hibbett D."/>
            <person name="Martinez A.T."/>
            <person name="Grigoriev I.V."/>
        </authorList>
    </citation>
    <scope>NUCLEOTIDE SEQUENCE</scope>
    <source>
        <strain evidence="2">CBS 506.95</strain>
    </source>
</reference>
<sequence>MNIISYMLHGQKPHPKNQMPKHLNPRTQDRGGSRDVTGGQIQVKLSSGGNLGYLSNGLISKFYTLTSTLTNAGTFTFSGNLLHRSTATTTSPYVGALIQTSRDDFVSNSINSVLGDAGATATGAKSQPNNDPSSSHYGIESAIWSHNLASGGVTAQLVKDNGTTPSASILMFGSFLYLTPDLAAVLKNFPTVKVVTFTLL</sequence>
<evidence type="ECO:0000256" key="1">
    <source>
        <dbReference type="SAM" id="MobiDB-lite"/>
    </source>
</evidence>
<name>A0A9P6JIM3_9AGAR</name>
<dbReference type="EMBL" id="MU157956">
    <property type="protein sequence ID" value="KAF9522200.1"/>
    <property type="molecule type" value="Genomic_DNA"/>
</dbReference>
<evidence type="ECO:0000313" key="3">
    <source>
        <dbReference type="Proteomes" id="UP000807306"/>
    </source>
</evidence>
<evidence type="ECO:0000313" key="2">
    <source>
        <dbReference type="EMBL" id="KAF9522200.1"/>
    </source>
</evidence>
<dbReference type="OrthoDB" id="4584900at2759"/>
<organism evidence="2 3">
    <name type="scientific">Crepidotus variabilis</name>
    <dbReference type="NCBI Taxonomy" id="179855"/>
    <lineage>
        <taxon>Eukaryota</taxon>
        <taxon>Fungi</taxon>
        <taxon>Dikarya</taxon>
        <taxon>Basidiomycota</taxon>
        <taxon>Agaricomycotina</taxon>
        <taxon>Agaricomycetes</taxon>
        <taxon>Agaricomycetidae</taxon>
        <taxon>Agaricales</taxon>
        <taxon>Agaricineae</taxon>
        <taxon>Crepidotaceae</taxon>
        <taxon>Crepidotus</taxon>
    </lineage>
</organism>